<dbReference type="eggNOG" id="KOG4177">
    <property type="taxonomic scope" value="Eukaryota"/>
</dbReference>
<dbReference type="InterPro" id="IPR043379">
    <property type="entry name" value="ANKAR"/>
</dbReference>
<evidence type="ECO:0000313" key="4">
    <source>
        <dbReference type="Proteomes" id="UP000007648"/>
    </source>
</evidence>
<proteinExistence type="predicted"/>
<dbReference type="PANTHER" id="PTHR46464:SF1">
    <property type="entry name" value="ANKYRIN AND ARMADILLO REPEAT-CONTAINING PROTEIN"/>
    <property type="match status" value="1"/>
</dbReference>
<dbReference type="SMART" id="SM00185">
    <property type="entry name" value="ARM"/>
    <property type="match status" value="8"/>
</dbReference>
<sequence length="1462" mass="165307">MELQKETFQKMLRYPKKGLVRFDQSDESTYLANLAVKRNASAFFEKFDRSEIQELLATALVSWLSGKEDTRSHTELPDGLISQLKNVGFSTAILLAPVDPNANLDYREVHQIIRELSVGIYCLNQIPSISLEINYDQSSFCQLPPAYFDTRIGQILINVDYMIKALWHGIYMSKEKRMRFSEMWRSLMDVDGEGKPQTDKDIFAEFNAAGLVDLTTDPDYDGIYDEDMNEDPTYDPNSPEEKSVFMKYVENIKLKLTFSNTLVQQYENVFLFETAHWFTNAIRHTEEYLDICTYQRIQQRLALHKKLIEKHFEKKTEMRQNMAYLKLICFMIPFLLSLKKKMKVPNLSTLLPSFSDDKVKTERELPPFICGANFKCQHFHYAANQYFHLHGGVEFDIGTPPVEDITEAFQEIYEKLQDYASQSFSDLGYKEFYPIPVMEYNGKSYYIIYFELETFYQQLYKTQWWGAINEIINNLRPKRLPLSDIQLHEQFKKKFGFKKAMKCKSLPYGMRCAVERGLTAVFHTFCRKTSSSTINIIDELGYSNLHHAALHNRVSIICLLCNANVNVNQRRFMMSSQGKESAKSDVKKEKNGPTPLHLAAQAGSLEATICLLGHKADYTLCERRGWLPIHVAAFYDNICIIIVLCRKDPSLLEAETVAENPCTPLLLAATSGALDSLHFLFSHGANWNKTDSKGNNIIHLSVLNFHTEILKYIIELNIPELPAWKTLVEMLQSESYKRKMMAVMSLEVICLANENYWKCILDAGTISVLIQLLKSHKMQLKCKTTGLLSNISTHKSVCNALVEAGGIPVLINLLLLDEPELQSRCAVILYDVAQLDNNKDIIAKHNGMVALISLLKSEEEKLLVNVMNCMRVLCIGHTENQKAVKENKGIPYLVSFLSSESDVLQAVSSAAIAEISRGNTDMQDAIAKEGAIAPLVALFKGKQISVQVEGAMAVEALASHNATIQRGFLERSLTRYLLKLLKAFQLHVKEQGATALWALAGQTLKQQKFMAEQIGYNFIINMLLSPSAKMQYVGGEAVIALSKDSKLHQNQICEGNGIAPLIRLLRINKIAVGTLLSVIRAVGTICIGVAHTSNANSQQYIVDEQAFPILIQLLRNHPSPKIKVEVACALACIVLKNDKLQDILQEKEGFKYDDVLYLLHSPDKDICLRAGYAITLFAFNNRYQQYLILESGAITVSIFEPFLKSDIEIERAMAAFQVIVLANVIVDMDHITLSARGITILVELLYSCRTATLVLTGNLIASLTHCRAGITEGFTTLRTIQRLCYHLYSEKEEVRIACACALGYLTYSANAYRLLLKECRNKPNQFLLLMNNISKDASINPDFVKEFQMQKKVGLPSISLEINGGPSVKPVFKKGKEHRRKAKARIQPKDSLLIIPRTSNLIGRLKATRYTTSRKMFSFSTSASPDIIKVSRPRVMALNQLKEIKQKKVPSDTQENAQTTST</sequence>
<feature type="repeat" description="ARM" evidence="2">
    <location>
        <begin position="764"/>
        <end position="806"/>
    </location>
</feature>
<dbReference type="InParanoid" id="G3WG25"/>
<dbReference type="STRING" id="9305.ENSSHAP00000014380"/>
<dbReference type="InterPro" id="IPR002110">
    <property type="entry name" value="Ankyrin_rpt"/>
</dbReference>
<dbReference type="Pfam" id="PF13637">
    <property type="entry name" value="Ank_4"/>
    <property type="match status" value="1"/>
</dbReference>
<reference evidence="3 4" key="1">
    <citation type="journal article" date="2011" name="Proc. Natl. Acad. Sci. U.S.A.">
        <title>Genetic diversity and population structure of the endangered marsupial Sarcophilus harrisii (Tasmanian devil).</title>
        <authorList>
            <person name="Miller W."/>
            <person name="Hayes V.M."/>
            <person name="Ratan A."/>
            <person name="Petersen D.C."/>
            <person name="Wittekindt N.E."/>
            <person name="Miller J."/>
            <person name="Walenz B."/>
            <person name="Knight J."/>
            <person name="Qi J."/>
            <person name="Zhao F."/>
            <person name="Wang Q."/>
            <person name="Bedoya-Reina O.C."/>
            <person name="Katiyar N."/>
            <person name="Tomsho L.P."/>
            <person name="Kasson L.M."/>
            <person name="Hardie R.A."/>
            <person name="Woodbridge P."/>
            <person name="Tindall E.A."/>
            <person name="Bertelsen M.F."/>
            <person name="Dixon D."/>
            <person name="Pyecroft S."/>
            <person name="Helgen K.M."/>
            <person name="Lesk A.M."/>
            <person name="Pringle T.H."/>
            <person name="Patterson N."/>
            <person name="Zhang Y."/>
            <person name="Kreiss A."/>
            <person name="Woods G.M."/>
            <person name="Jones M.E."/>
            <person name="Schuster S.C."/>
        </authorList>
    </citation>
    <scope>NUCLEOTIDE SEQUENCE [LARGE SCALE GENOMIC DNA]</scope>
</reference>
<dbReference type="Pfam" id="PF00514">
    <property type="entry name" value="Arm"/>
    <property type="match status" value="1"/>
</dbReference>
<dbReference type="SUPFAM" id="SSF48403">
    <property type="entry name" value="Ankyrin repeat"/>
    <property type="match status" value="1"/>
</dbReference>
<organism evidence="3 4">
    <name type="scientific">Sarcophilus harrisii</name>
    <name type="common">Tasmanian devil</name>
    <name type="synonym">Sarcophilus laniarius</name>
    <dbReference type="NCBI Taxonomy" id="9305"/>
    <lineage>
        <taxon>Eukaryota</taxon>
        <taxon>Metazoa</taxon>
        <taxon>Chordata</taxon>
        <taxon>Craniata</taxon>
        <taxon>Vertebrata</taxon>
        <taxon>Euteleostomi</taxon>
        <taxon>Mammalia</taxon>
        <taxon>Metatheria</taxon>
        <taxon>Dasyuromorphia</taxon>
        <taxon>Dasyuridae</taxon>
        <taxon>Sarcophilus</taxon>
    </lineage>
</organism>
<dbReference type="Gene3D" id="1.25.40.20">
    <property type="entry name" value="Ankyrin repeat-containing domain"/>
    <property type="match status" value="2"/>
</dbReference>
<dbReference type="Gene3D" id="1.25.10.10">
    <property type="entry name" value="Leucine-rich Repeat Variant"/>
    <property type="match status" value="4"/>
</dbReference>
<keyword evidence="4" id="KW-1185">Reference proteome</keyword>
<dbReference type="GeneTree" id="ENSGT00680000100065"/>
<dbReference type="SMART" id="SM00248">
    <property type="entry name" value="ANK"/>
    <property type="match status" value="5"/>
</dbReference>
<dbReference type="HOGENOM" id="CLU_006481_0_0_1"/>
<dbReference type="InterPro" id="IPR036770">
    <property type="entry name" value="Ankyrin_rpt-contain_sf"/>
</dbReference>
<keyword evidence="1" id="KW-0040">ANK repeat</keyword>
<dbReference type="PROSITE" id="PS50088">
    <property type="entry name" value="ANK_REPEAT"/>
    <property type="match status" value="2"/>
</dbReference>
<dbReference type="SUPFAM" id="SSF48371">
    <property type="entry name" value="ARM repeat"/>
    <property type="match status" value="2"/>
</dbReference>
<dbReference type="Ensembl" id="ENSSHAT00000014500.2">
    <property type="protein sequence ID" value="ENSSHAP00000014380.2"/>
    <property type="gene ID" value="ENSSHAG00000012283.2"/>
</dbReference>
<dbReference type="InterPro" id="IPR011989">
    <property type="entry name" value="ARM-like"/>
</dbReference>
<reference evidence="3" key="2">
    <citation type="submission" date="2025-08" db="UniProtKB">
        <authorList>
            <consortium name="Ensembl"/>
        </authorList>
    </citation>
    <scope>IDENTIFICATION</scope>
</reference>
<reference evidence="3" key="3">
    <citation type="submission" date="2025-09" db="UniProtKB">
        <authorList>
            <consortium name="Ensembl"/>
        </authorList>
    </citation>
    <scope>IDENTIFICATION</scope>
</reference>
<dbReference type="Proteomes" id="UP000007648">
    <property type="component" value="Unassembled WGS sequence"/>
</dbReference>
<accession>G3WG25</accession>
<dbReference type="FunCoup" id="G3WG25">
    <property type="interactions" value="126"/>
</dbReference>
<evidence type="ECO:0000256" key="2">
    <source>
        <dbReference type="PROSITE-ProRule" id="PRU00259"/>
    </source>
</evidence>
<dbReference type="Pfam" id="PF12796">
    <property type="entry name" value="Ank_2"/>
    <property type="match status" value="1"/>
</dbReference>
<feature type="repeat" description="ARM" evidence="2">
    <location>
        <begin position="805"/>
        <end position="847"/>
    </location>
</feature>
<dbReference type="PANTHER" id="PTHR46464">
    <property type="entry name" value="ANK_REP_REGION DOMAIN-CONTAINING PROTEIN"/>
    <property type="match status" value="1"/>
</dbReference>
<gene>
    <name evidence="3" type="primary">ANKAR</name>
</gene>
<dbReference type="PROSITE" id="PS50297">
    <property type="entry name" value="ANK_REP_REGION"/>
    <property type="match status" value="2"/>
</dbReference>
<dbReference type="PROSITE" id="PS50176">
    <property type="entry name" value="ARM_REPEAT"/>
    <property type="match status" value="2"/>
</dbReference>
<feature type="repeat" description="ANK" evidence="1">
    <location>
        <begin position="591"/>
        <end position="623"/>
    </location>
</feature>
<name>G3WG25_SARHA</name>
<evidence type="ECO:0000313" key="3">
    <source>
        <dbReference type="Ensembl" id="ENSSHAP00000014380.2"/>
    </source>
</evidence>
<protein>
    <submittedName>
        <fullName evidence="3">Ankyrin and armadillo repeat containing</fullName>
    </submittedName>
</protein>
<dbReference type="InterPro" id="IPR000225">
    <property type="entry name" value="Armadillo"/>
</dbReference>
<evidence type="ECO:0000256" key="1">
    <source>
        <dbReference type="PROSITE-ProRule" id="PRU00023"/>
    </source>
</evidence>
<feature type="repeat" description="ANK" evidence="1">
    <location>
        <begin position="660"/>
        <end position="692"/>
    </location>
</feature>
<dbReference type="InterPro" id="IPR016024">
    <property type="entry name" value="ARM-type_fold"/>
</dbReference>